<keyword evidence="2" id="KW-0732">Signal</keyword>
<feature type="signal peptide" evidence="2">
    <location>
        <begin position="1"/>
        <end position="24"/>
    </location>
</feature>
<geneLocation type="plasmid" evidence="3 4">
    <name>unnamed</name>
</geneLocation>
<evidence type="ECO:0000256" key="2">
    <source>
        <dbReference type="SAM" id="SignalP"/>
    </source>
</evidence>
<dbReference type="EMBL" id="CP021236">
    <property type="protein sequence ID" value="ARS38132.1"/>
    <property type="molecule type" value="Genomic_DNA"/>
</dbReference>
<evidence type="ECO:0000313" key="3">
    <source>
        <dbReference type="EMBL" id="ARS38132.1"/>
    </source>
</evidence>
<protein>
    <recommendedName>
        <fullName evidence="5">DUF2231 domain-containing protein</fullName>
    </recommendedName>
</protein>
<feature type="transmembrane region" description="Helical" evidence="1">
    <location>
        <begin position="154"/>
        <end position="173"/>
    </location>
</feature>
<keyword evidence="1" id="KW-1133">Transmembrane helix</keyword>
<dbReference type="OrthoDB" id="9792840at2"/>
<feature type="transmembrane region" description="Helical" evidence="1">
    <location>
        <begin position="110"/>
        <end position="127"/>
    </location>
</feature>
<dbReference type="AlphaFoldDB" id="A0A1X9YZC0"/>
<dbReference type="KEGG" id="pact:CA264_21550"/>
<feature type="chain" id="PRO_5010993144" description="DUF2231 domain-containing protein" evidence="2">
    <location>
        <begin position="25"/>
        <end position="223"/>
    </location>
</feature>
<accession>A0A1X9YZC0</accession>
<dbReference type="STRING" id="709015.GCA_000472485_00119"/>
<keyword evidence="3" id="KW-0614">Plasmid</keyword>
<proteinExistence type="predicted"/>
<gene>
    <name evidence="3" type="ORF">CA264_21550</name>
</gene>
<organism evidence="3 4">
    <name type="scientific">Pontibacter actiniarum</name>
    <dbReference type="NCBI Taxonomy" id="323450"/>
    <lineage>
        <taxon>Bacteria</taxon>
        <taxon>Pseudomonadati</taxon>
        <taxon>Bacteroidota</taxon>
        <taxon>Cytophagia</taxon>
        <taxon>Cytophagales</taxon>
        <taxon>Hymenobacteraceae</taxon>
        <taxon>Pontibacter</taxon>
    </lineage>
</organism>
<dbReference type="Proteomes" id="UP000266292">
    <property type="component" value="Plasmid unnamed"/>
</dbReference>
<keyword evidence="1" id="KW-0812">Transmembrane</keyword>
<reference evidence="4" key="1">
    <citation type="submission" date="2017-05" db="EMBL/GenBank/DDBJ databases">
        <authorList>
            <person name="Ray J."/>
            <person name="Price M."/>
            <person name="Deutschbauer A."/>
        </authorList>
    </citation>
    <scope>NUCLEOTIDE SEQUENCE [LARGE SCALE GENOMIC DNA]</scope>
    <source>
        <strain evidence="4">DSM 19842</strain>
        <plasmid evidence="4">unnamed</plasmid>
    </source>
</reference>
<evidence type="ECO:0000313" key="4">
    <source>
        <dbReference type="Proteomes" id="UP000266292"/>
    </source>
</evidence>
<sequence>MKNTCFLLLLMLFLSVINTQTLYAHGGEKHGKGAPTQEKLQMADTAALVQPAVAPEAHAAHQQEPESAHARPDDFPNRHPLLVHFPIVLLLVAAAVQLCNILFLRRELDWITTIATLISFGMAYYVTKIAHPHTSGLTEHAKLVLAQHDYYADWTIYLAGIGLAAQLMSQFLFKGKRWSVLVVAFVLTGAAYSVAMAGHYGAQLVHIEGVGPQGKYLDTGHHH</sequence>
<keyword evidence="1" id="KW-0472">Membrane</keyword>
<feature type="transmembrane region" description="Helical" evidence="1">
    <location>
        <begin position="180"/>
        <end position="202"/>
    </location>
</feature>
<keyword evidence="4" id="KW-1185">Reference proteome</keyword>
<evidence type="ECO:0008006" key="5">
    <source>
        <dbReference type="Google" id="ProtNLM"/>
    </source>
</evidence>
<evidence type="ECO:0000256" key="1">
    <source>
        <dbReference type="SAM" id="Phobius"/>
    </source>
</evidence>
<name>A0A1X9YZC0_9BACT</name>
<feature type="transmembrane region" description="Helical" evidence="1">
    <location>
        <begin position="81"/>
        <end position="103"/>
    </location>
</feature>